<comment type="caution">
    <text evidence="3">The sequence shown here is derived from an EMBL/GenBank/DDBJ whole genome shotgun (WGS) entry which is preliminary data.</text>
</comment>
<evidence type="ECO:0000313" key="4">
    <source>
        <dbReference type="Proteomes" id="UP000823615"/>
    </source>
</evidence>
<keyword evidence="1" id="KW-0812">Transmembrane</keyword>
<reference evidence="3" key="1">
    <citation type="submission" date="2020-10" db="EMBL/GenBank/DDBJ databases">
        <authorList>
            <person name="Gilroy R."/>
        </authorList>
    </citation>
    <scope>NUCLEOTIDE SEQUENCE</scope>
    <source>
        <strain evidence="3">7293</strain>
    </source>
</reference>
<sequence length="180" mass="20289">MNKKTIQAIVILLVIVLIGVVFVIKVSSKGNLATAQETIDGNANAAQSNRTELEIEGFTPEMIQKNEKPLIIVMGESWCQPCLRMLPDLRELNKTVSDVEIRYMDLEKNEEAFSYFPIRVTPTIAIFMPEGKPFTPPEDSTINYIIYTYRDTGEHALTIHEGALTRDQLETMIEDVRNAG</sequence>
<dbReference type="EMBL" id="JADIMT010000099">
    <property type="protein sequence ID" value="MBO8437063.1"/>
    <property type="molecule type" value="Genomic_DNA"/>
</dbReference>
<accession>A0A9D9H6W5</accession>
<evidence type="ECO:0000256" key="1">
    <source>
        <dbReference type="SAM" id="Phobius"/>
    </source>
</evidence>
<dbReference type="InterPro" id="IPR013766">
    <property type="entry name" value="Thioredoxin_domain"/>
</dbReference>
<evidence type="ECO:0000259" key="2">
    <source>
        <dbReference type="PROSITE" id="PS51352"/>
    </source>
</evidence>
<organism evidence="3 4">
    <name type="scientific">Candidatus Ornithospirochaeta stercoripullorum</name>
    <dbReference type="NCBI Taxonomy" id="2840899"/>
    <lineage>
        <taxon>Bacteria</taxon>
        <taxon>Pseudomonadati</taxon>
        <taxon>Spirochaetota</taxon>
        <taxon>Spirochaetia</taxon>
        <taxon>Spirochaetales</taxon>
        <taxon>Spirochaetaceae</taxon>
        <taxon>Spirochaetaceae incertae sedis</taxon>
        <taxon>Candidatus Ornithospirochaeta</taxon>
    </lineage>
</organism>
<dbReference type="Gene3D" id="3.40.30.10">
    <property type="entry name" value="Glutaredoxin"/>
    <property type="match status" value="1"/>
</dbReference>
<name>A0A9D9H6W5_9SPIO</name>
<evidence type="ECO:0000313" key="3">
    <source>
        <dbReference type="EMBL" id="MBO8437063.1"/>
    </source>
</evidence>
<gene>
    <name evidence="3" type="ORF">IAA97_08810</name>
</gene>
<proteinExistence type="predicted"/>
<feature type="transmembrane region" description="Helical" evidence="1">
    <location>
        <begin position="6"/>
        <end position="24"/>
    </location>
</feature>
<dbReference type="CDD" id="cd02947">
    <property type="entry name" value="TRX_family"/>
    <property type="match status" value="1"/>
</dbReference>
<dbReference type="InterPro" id="IPR036249">
    <property type="entry name" value="Thioredoxin-like_sf"/>
</dbReference>
<reference evidence="3" key="2">
    <citation type="journal article" date="2021" name="PeerJ">
        <title>Extensive microbial diversity within the chicken gut microbiome revealed by metagenomics and culture.</title>
        <authorList>
            <person name="Gilroy R."/>
            <person name="Ravi A."/>
            <person name="Getino M."/>
            <person name="Pursley I."/>
            <person name="Horton D.L."/>
            <person name="Alikhan N.F."/>
            <person name="Baker D."/>
            <person name="Gharbi K."/>
            <person name="Hall N."/>
            <person name="Watson M."/>
            <person name="Adriaenssens E.M."/>
            <person name="Foster-Nyarko E."/>
            <person name="Jarju S."/>
            <person name="Secka A."/>
            <person name="Antonio M."/>
            <person name="Oren A."/>
            <person name="Chaudhuri R.R."/>
            <person name="La Ragione R."/>
            <person name="Hildebrand F."/>
            <person name="Pallen M.J."/>
        </authorList>
    </citation>
    <scope>NUCLEOTIDE SEQUENCE</scope>
    <source>
        <strain evidence="3">7293</strain>
    </source>
</reference>
<feature type="domain" description="Thioredoxin" evidence="2">
    <location>
        <begin position="24"/>
        <end position="178"/>
    </location>
</feature>
<dbReference type="Proteomes" id="UP000823615">
    <property type="component" value="Unassembled WGS sequence"/>
</dbReference>
<keyword evidence="1" id="KW-0472">Membrane</keyword>
<protein>
    <submittedName>
        <fullName evidence="3">Thioredoxin family protein</fullName>
    </submittedName>
</protein>
<dbReference type="AlphaFoldDB" id="A0A9D9H6W5"/>
<dbReference type="PROSITE" id="PS51352">
    <property type="entry name" value="THIOREDOXIN_2"/>
    <property type="match status" value="1"/>
</dbReference>
<dbReference type="SUPFAM" id="SSF52833">
    <property type="entry name" value="Thioredoxin-like"/>
    <property type="match status" value="1"/>
</dbReference>
<keyword evidence="1" id="KW-1133">Transmembrane helix</keyword>
<dbReference type="Pfam" id="PF00085">
    <property type="entry name" value="Thioredoxin"/>
    <property type="match status" value="1"/>
</dbReference>